<reference evidence="2" key="1">
    <citation type="submission" date="2016-09" db="EMBL/GenBank/DDBJ databases">
        <title>Draft genome sequence of a novel species of the family Streptococcaceae isolated from flowers.</title>
        <authorList>
            <person name="Chuah L.-O."/>
            <person name="Yap K.-P."/>
            <person name="Thong K.L."/>
            <person name="Liong M.T."/>
            <person name="Ahmad R."/>
            <person name="Rusul G."/>
        </authorList>
    </citation>
    <scope>NUCLEOTIDE SEQUENCE [LARGE SCALE GENOMIC DNA]</scope>
    <source>
        <strain evidence="2">HibF3</strain>
    </source>
</reference>
<dbReference type="Gene3D" id="2.40.30.100">
    <property type="entry name" value="AF2212/PG0164-like"/>
    <property type="match status" value="1"/>
</dbReference>
<comment type="caution">
    <text evidence="1">The sequence shown here is derived from an EMBL/GenBank/DDBJ whole genome shotgun (WGS) entry which is preliminary data.</text>
</comment>
<gene>
    <name evidence="1" type="ORF">BG262_07405</name>
</gene>
<proteinExistence type="predicted"/>
<dbReference type="Proteomes" id="UP000177273">
    <property type="component" value="Unassembled WGS sequence"/>
</dbReference>
<dbReference type="Pfam" id="PF08922">
    <property type="entry name" value="DUF1905"/>
    <property type="match status" value="1"/>
</dbReference>
<organism evidence="1 2">
    <name type="scientific">Floricoccus penangensis</name>
    <dbReference type="NCBI Taxonomy" id="1859475"/>
    <lineage>
        <taxon>Bacteria</taxon>
        <taxon>Bacillati</taxon>
        <taxon>Bacillota</taxon>
        <taxon>Bacilli</taxon>
        <taxon>Lactobacillales</taxon>
        <taxon>Streptococcaceae</taxon>
        <taxon>Floricoccus</taxon>
    </lineage>
</organism>
<dbReference type="OrthoDB" id="9800461at2"/>
<name>A0A9Q5JEN5_9LACT</name>
<protein>
    <recommendedName>
        <fullName evidence="3">DUF1905 domain-containing protein</fullName>
    </recommendedName>
</protein>
<sequence>MTSQKIKFQAKLLKNPDMDAAYIEIPFDVEALFGKKRVLVDVLINGFSYHGQLVRMKTECHILGVRKEIRKSINKIYGDTVNIELKERIK</sequence>
<evidence type="ECO:0000313" key="2">
    <source>
        <dbReference type="Proteomes" id="UP000177273"/>
    </source>
</evidence>
<dbReference type="InterPro" id="IPR037079">
    <property type="entry name" value="AF2212/PG0164-like_sf"/>
</dbReference>
<dbReference type="InterPro" id="IPR015018">
    <property type="entry name" value="DUF1905"/>
</dbReference>
<dbReference type="SUPFAM" id="SSF141694">
    <property type="entry name" value="AF2212/PG0164-like"/>
    <property type="match status" value="1"/>
</dbReference>
<dbReference type="EMBL" id="MKIQ01000031">
    <property type="protein sequence ID" value="OFI45818.1"/>
    <property type="molecule type" value="Genomic_DNA"/>
</dbReference>
<dbReference type="AlphaFoldDB" id="A0A9Q5JEN5"/>
<keyword evidence="2" id="KW-1185">Reference proteome</keyword>
<accession>A0A9Q5JEN5</accession>
<evidence type="ECO:0008006" key="3">
    <source>
        <dbReference type="Google" id="ProtNLM"/>
    </source>
</evidence>
<evidence type="ECO:0000313" key="1">
    <source>
        <dbReference type="EMBL" id="OFI45818.1"/>
    </source>
</evidence>
<dbReference type="RefSeq" id="WP_070788782.1">
    <property type="nucleotide sequence ID" value="NZ_MKIQ01000031.1"/>
</dbReference>